<dbReference type="EMBL" id="SIDB01000007">
    <property type="protein sequence ID" value="KAI3430828.1"/>
    <property type="molecule type" value="Genomic_DNA"/>
</dbReference>
<gene>
    <name evidence="2" type="ORF">D9Q98_009239</name>
</gene>
<evidence type="ECO:0000313" key="3">
    <source>
        <dbReference type="Proteomes" id="UP001055712"/>
    </source>
</evidence>
<name>A0A9D4YX63_CHLVU</name>
<accession>A0A9D4YX63</accession>
<protein>
    <submittedName>
        <fullName evidence="2">Uncharacterized protein</fullName>
    </submittedName>
</protein>
<reference evidence="2" key="2">
    <citation type="submission" date="2020-11" db="EMBL/GenBank/DDBJ databases">
        <authorList>
            <person name="Cecchin M."/>
            <person name="Marcolungo L."/>
            <person name="Rossato M."/>
            <person name="Girolomoni L."/>
            <person name="Cosentino E."/>
            <person name="Cuine S."/>
            <person name="Li-Beisson Y."/>
            <person name="Delledonne M."/>
            <person name="Ballottari M."/>
        </authorList>
    </citation>
    <scope>NUCLEOTIDE SEQUENCE</scope>
    <source>
        <strain evidence="2">211/11P</strain>
        <tissue evidence="2">Whole cell</tissue>
    </source>
</reference>
<sequence length="155" mass="16584">MFDVAAWLAENPPHCAGPPVVSQPATLGCWTKASARSGDGSGGRTRLQFGDPSGLLPFVLPSLPASLDAGRYIAKAADEVERLVRQKHRPGCNSPLRRVSLVAEEPQHVDAAAVPDARLHHEGHIEVLNWLRRGSSSGDGRARLRRSLTDANAEA</sequence>
<proteinExistence type="predicted"/>
<dbReference type="OrthoDB" id="5853397at2759"/>
<keyword evidence="3" id="KW-1185">Reference proteome</keyword>
<feature type="region of interest" description="Disordered" evidence="1">
    <location>
        <begin position="136"/>
        <end position="155"/>
    </location>
</feature>
<dbReference type="AlphaFoldDB" id="A0A9D4YX63"/>
<comment type="caution">
    <text evidence="2">The sequence shown here is derived from an EMBL/GenBank/DDBJ whole genome shotgun (WGS) entry which is preliminary data.</text>
</comment>
<organism evidence="2 3">
    <name type="scientific">Chlorella vulgaris</name>
    <name type="common">Green alga</name>
    <dbReference type="NCBI Taxonomy" id="3077"/>
    <lineage>
        <taxon>Eukaryota</taxon>
        <taxon>Viridiplantae</taxon>
        <taxon>Chlorophyta</taxon>
        <taxon>core chlorophytes</taxon>
        <taxon>Trebouxiophyceae</taxon>
        <taxon>Chlorellales</taxon>
        <taxon>Chlorellaceae</taxon>
        <taxon>Chlorella clade</taxon>
        <taxon>Chlorella</taxon>
    </lineage>
</organism>
<dbReference type="Proteomes" id="UP001055712">
    <property type="component" value="Unassembled WGS sequence"/>
</dbReference>
<evidence type="ECO:0000256" key="1">
    <source>
        <dbReference type="SAM" id="MobiDB-lite"/>
    </source>
</evidence>
<evidence type="ECO:0000313" key="2">
    <source>
        <dbReference type="EMBL" id="KAI3430828.1"/>
    </source>
</evidence>
<reference evidence="2" key="1">
    <citation type="journal article" date="2019" name="Plant J.">
        <title>Chlorella vulgaris genome assembly and annotation reveals the molecular basis for metabolic acclimation to high light conditions.</title>
        <authorList>
            <person name="Cecchin M."/>
            <person name="Marcolungo L."/>
            <person name="Rossato M."/>
            <person name="Girolomoni L."/>
            <person name="Cosentino E."/>
            <person name="Cuine S."/>
            <person name="Li-Beisson Y."/>
            <person name="Delledonne M."/>
            <person name="Ballottari M."/>
        </authorList>
    </citation>
    <scope>NUCLEOTIDE SEQUENCE</scope>
    <source>
        <strain evidence="2">211/11P</strain>
    </source>
</reference>